<dbReference type="InterPro" id="IPR003439">
    <property type="entry name" value="ABC_transporter-like_ATP-bd"/>
</dbReference>
<sequence length="55" mass="6103">MQISDEVAIQIETMNKWYGAFHVLRDVNLTVNRGERIVIAGPSGSGKSTLIRCIN</sequence>
<dbReference type="SUPFAM" id="SSF52540">
    <property type="entry name" value="P-loop containing nucleoside triphosphate hydrolases"/>
    <property type="match status" value="1"/>
</dbReference>
<evidence type="ECO:0000313" key="5">
    <source>
        <dbReference type="Proteomes" id="UP000286594"/>
    </source>
</evidence>
<organism evidence="4 5">
    <name type="scientific">Paenirhodobacter ferrireducens</name>
    <dbReference type="NCBI Taxonomy" id="1215032"/>
    <lineage>
        <taxon>Bacteria</taxon>
        <taxon>Pseudomonadati</taxon>
        <taxon>Pseudomonadota</taxon>
        <taxon>Alphaproteobacteria</taxon>
        <taxon>Rhodobacterales</taxon>
        <taxon>Rhodobacter group</taxon>
        <taxon>Paenirhodobacter</taxon>
    </lineage>
</organism>
<dbReference type="Gene3D" id="3.40.50.300">
    <property type="entry name" value="P-loop containing nucleotide triphosphate hydrolases"/>
    <property type="match status" value="1"/>
</dbReference>
<keyword evidence="5" id="KW-1185">Reference proteome</keyword>
<protein>
    <submittedName>
        <fullName evidence="4">Amino acid ABC transporter ATP-binding protein</fullName>
    </submittedName>
</protein>
<dbReference type="PANTHER" id="PTHR43166:SF4">
    <property type="entry name" value="PHOSPHONATES IMPORT ATP-BINDING PROTEIN PHNC"/>
    <property type="match status" value="1"/>
</dbReference>
<dbReference type="Pfam" id="PF00005">
    <property type="entry name" value="ABC_tran"/>
    <property type="match status" value="1"/>
</dbReference>
<evidence type="ECO:0000259" key="3">
    <source>
        <dbReference type="Pfam" id="PF00005"/>
    </source>
</evidence>
<evidence type="ECO:0000256" key="2">
    <source>
        <dbReference type="ARBA" id="ARBA00022448"/>
    </source>
</evidence>
<dbReference type="GO" id="GO:0005524">
    <property type="term" value="F:ATP binding"/>
    <property type="evidence" value="ECO:0007669"/>
    <property type="project" value="UniProtKB-KW"/>
</dbReference>
<gene>
    <name evidence="4" type="ORF">EOW65_18165</name>
</gene>
<accession>A0A443L6U6</accession>
<evidence type="ECO:0000313" key="4">
    <source>
        <dbReference type="EMBL" id="RWR44793.1"/>
    </source>
</evidence>
<reference evidence="4 5" key="1">
    <citation type="submission" date="2019-01" db="EMBL/GenBank/DDBJ databases">
        <title>Sinorhodobacter populi sp. nov. isolated from the symptomatic bark tissue of Populus euramericana canker.</title>
        <authorList>
            <person name="Xu G."/>
        </authorList>
    </citation>
    <scope>NUCLEOTIDE SEQUENCE [LARGE SCALE GENOMIC DNA]</scope>
    <source>
        <strain evidence="4 5">CCTCC AB2012026</strain>
    </source>
</reference>
<feature type="non-terminal residue" evidence="4">
    <location>
        <position position="55"/>
    </location>
</feature>
<comment type="caution">
    <text evidence="4">The sequence shown here is derived from an EMBL/GenBank/DDBJ whole genome shotgun (WGS) entry which is preliminary data.</text>
</comment>
<keyword evidence="4" id="KW-0547">Nucleotide-binding</keyword>
<dbReference type="RefSeq" id="WP_164880155.1">
    <property type="nucleotide sequence ID" value="NZ_SAVB01000028.1"/>
</dbReference>
<dbReference type="AlphaFoldDB" id="A0A443L6U6"/>
<dbReference type="PANTHER" id="PTHR43166">
    <property type="entry name" value="AMINO ACID IMPORT ATP-BINDING PROTEIN"/>
    <property type="match status" value="1"/>
</dbReference>
<name>A0A443L6U6_9RHOB</name>
<dbReference type="Proteomes" id="UP000286594">
    <property type="component" value="Unassembled WGS sequence"/>
</dbReference>
<proteinExistence type="inferred from homology"/>
<dbReference type="EMBL" id="SAVB01000028">
    <property type="protein sequence ID" value="RWR44793.1"/>
    <property type="molecule type" value="Genomic_DNA"/>
</dbReference>
<dbReference type="InterPro" id="IPR050086">
    <property type="entry name" value="MetN_ABC_transporter-like"/>
</dbReference>
<comment type="similarity">
    <text evidence="1">Belongs to the ABC transporter superfamily.</text>
</comment>
<feature type="domain" description="ABC transporter" evidence="3">
    <location>
        <begin position="24"/>
        <end position="54"/>
    </location>
</feature>
<keyword evidence="4" id="KW-0067">ATP-binding</keyword>
<evidence type="ECO:0000256" key="1">
    <source>
        <dbReference type="ARBA" id="ARBA00005417"/>
    </source>
</evidence>
<keyword evidence="2" id="KW-0813">Transport</keyword>
<dbReference type="GO" id="GO:0016887">
    <property type="term" value="F:ATP hydrolysis activity"/>
    <property type="evidence" value="ECO:0007669"/>
    <property type="project" value="InterPro"/>
</dbReference>
<dbReference type="InterPro" id="IPR027417">
    <property type="entry name" value="P-loop_NTPase"/>
</dbReference>